<dbReference type="InterPro" id="IPR004923">
    <property type="entry name" value="FTR1/Fip1/EfeU"/>
</dbReference>
<dbReference type="PANTHER" id="PTHR31632:SF2">
    <property type="entry name" value="PLASMA MEMBRANE IRON PERMEASE"/>
    <property type="match status" value="1"/>
</dbReference>
<keyword evidence="5 7" id="KW-0472">Membrane</keyword>
<evidence type="ECO:0000256" key="3">
    <source>
        <dbReference type="ARBA" id="ARBA00022692"/>
    </source>
</evidence>
<comment type="subcellular location">
    <subcellularLocation>
        <location evidence="1">Membrane</location>
        <topology evidence="1">Multi-pass membrane protein</topology>
    </subcellularLocation>
</comment>
<accession>A0AAU7ARJ8</accession>
<sequence length="836" mass="90222">MWLPKLRLALLLCVLVALGTTAAPAAAQTTTPGAQPAWRTAEQVRDGLFDAQQALILDGPRQAAAAADKAATAYSGRLRDGIARADATADRDVRSELALARRAARAGDAPALAAARGAIRAALLRGSAAVTLAAAGRGDAATTREWLLLREFRTATRFTRAGADATLAVEQLGAGKLSGKEAQKIVRKDLLDAFQGRLRELLADARRNADRGFRGPWAEAAAQAQGYWLALQARFREDRGAPAARSAGATFADLRAAAARGDKTGQAAADKRVAAALDGFTAAPFTPEESARRAQQLLRFLALIPVEYGRGTKDDRVTKDFEIQEAVAFQSGAVASFADLQDQLARRDRAATQRAKADLAILDAMIDKAATSTRGVARTSEVEAVEDRIDDTLRKIMPSEWKAKTDESDYDLIALTLDRMEAAVGAGQYAQAEQARLEAYAFFEFGPERRLKSFDQGLALTVEGLIWFGADDYDGLATLIAKRAPRREIRETRVHLDERLGDAAATLGDSANRATVVTNAAIIVFREGLEGVLILAAITASFVGVRRRQRRPVFIGAVLGLFVSVLTWILAQTLLHSLDQYGEKLEAIVGLVAIGVLLLITNWFFHRVYWSEWIGKFHRQRKKFEKLDNVGFFSAQVLGLGLLGLTSVYREGFETVLFLQSLQLSAGTAAVVEGAGLGLGLTMLVAVVTFALQRKLPYKKMLVVTGVMIGFVLVVMVGQTARTMQGTGWLPITPLDLDLPYWGGLWFGVYPTWETIGAQLFSAVFVIGSYYLAREVRVKRPVRRAVRRGDLKKDQAKLAESDPTIIAAPEPEPVSSAAPGAVEGATEPPKAGVTTP</sequence>
<dbReference type="Pfam" id="PF03239">
    <property type="entry name" value="FTR1"/>
    <property type="match status" value="1"/>
</dbReference>
<feature type="transmembrane region" description="Helical" evidence="7">
    <location>
        <begin position="552"/>
        <end position="575"/>
    </location>
</feature>
<proteinExistence type="inferred from homology"/>
<dbReference type="EMBL" id="CP114014">
    <property type="protein sequence ID" value="XAY04213.1"/>
    <property type="molecule type" value="Genomic_DNA"/>
</dbReference>
<feature type="compositionally biased region" description="Low complexity" evidence="6">
    <location>
        <begin position="807"/>
        <end position="822"/>
    </location>
</feature>
<dbReference type="AlphaFoldDB" id="A0AAU7ARJ8"/>
<gene>
    <name evidence="9" type="ORF">DSM112329_01043</name>
</gene>
<evidence type="ECO:0000256" key="8">
    <source>
        <dbReference type="SAM" id="SignalP"/>
    </source>
</evidence>
<keyword evidence="3 7" id="KW-0812">Transmembrane</keyword>
<evidence type="ECO:0000256" key="6">
    <source>
        <dbReference type="SAM" id="MobiDB-lite"/>
    </source>
</evidence>
<keyword evidence="4 7" id="KW-1133">Transmembrane helix</keyword>
<feature type="signal peptide" evidence="8">
    <location>
        <begin position="1"/>
        <end position="25"/>
    </location>
</feature>
<feature type="transmembrane region" description="Helical" evidence="7">
    <location>
        <begin position="587"/>
        <end position="609"/>
    </location>
</feature>
<evidence type="ECO:0000256" key="4">
    <source>
        <dbReference type="ARBA" id="ARBA00022989"/>
    </source>
</evidence>
<feature type="transmembrane region" description="Helical" evidence="7">
    <location>
        <begin position="701"/>
        <end position="721"/>
    </location>
</feature>
<protein>
    <recommendedName>
        <fullName evidence="10">Iron permease</fullName>
    </recommendedName>
</protein>
<comment type="similarity">
    <text evidence="2">Belongs to the oxidase-dependent Fe transporter (OFeT) (TC 9.A.10.1) family.</text>
</comment>
<keyword evidence="8" id="KW-0732">Signal</keyword>
<feature type="transmembrane region" description="Helical" evidence="7">
    <location>
        <begin position="669"/>
        <end position="692"/>
    </location>
</feature>
<feature type="chain" id="PRO_5043750278" description="Iron permease" evidence="8">
    <location>
        <begin position="26"/>
        <end position="836"/>
    </location>
</feature>
<dbReference type="GO" id="GO:0015093">
    <property type="term" value="F:ferrous iron transmembrane transporter activity"/>
    <property type="evidence" value="ECO:0007669"/>
    <property type="project" value="TreeGrafter"/>
</dbReference>
<evidence type="ECO:0000256" key="5">
    <source>
        <dbReference type="ARBA" id="ARBA00023136"/>
    </source>
</evidence>
<dbReference type="KEGG" id="parq:DSM112329_01043"/>
<feature type="region of interest" description="Disordered" evidence="6">
    <location>
        <begin position="792"/>
        <end position="836"/>
    </location>
</feature>
<feature type="transmembrane region" description="Helical" evidence="7">
    <location>
        <begin position="756"/>
        <end position="773"/>
    </location>
</feature>
<evidence type="ECO:0000313" key="9">
    <source>
        <dbReference type="EMBL" id="XAY04213.1"/>
    </source>
</evidence>
<evidence type="ECO:0000256" key="7">
    <source>
        <dbReference type="SAM" id="Phobius"/>
    </source>
</evidence>
<evidence type="ECO:0008006" key="10">
    <source>
        <dbReference type="Google" id="ProtNLM"/>
    </source>
</evidence>
<evidence type="ECO:0000256" key="2">
    <source>
        <dbReference type="ARBA" id="ARBA00008333"/>
    </source>
</evidence>
<organism evidence="9">
    <name type="scientific">Paraconexibacter sp. AEG42_29</name>
    <dbReference type="NCBI Taxonomy" id="2997339"/>
    <lineage>
        <taxon>Bacteria</taxon>
        <taxon>Bacillati</taxon>
        <taxon>Actinomycetota</taxon>
        <taxon>Thermoleophilia</taxon>
        <taxon>Solirubrobacterales</taxon>
        <taxon>Paraconexibacteraceae</taxon>
        <taxon>Paraconexibacter</taxon>
    </lineage>
</organism>
<dbReference type="RefSeq" id="WP_354700756.1">
    <property type="nucleotide sequence ID" value="NZ_CP114014.1"/>
</dbReference>
<evidence type="ECO:0000256" key="1">
    <source>
        <dbReference type="ARBA" id="ARBA00004141"/>
    </source>
</evidence>
<reference evidence="9" key="1">
    <citation type="submission" date="2022-12" db="EMBL/GenBank/DDBJ databases">
        <title>Paraconexibacter alkalitolerans sp. nov. and Baekduia alba sp. nov., isolated from soil and emended description of the genera Paraconexibacter (Chun et al., 2020) and Baekduia (An et al., 2020).</title>
        <authorList>
            <person name="Vieira S."/>
            <person name="Huber K.J."/>
            <person name="Geppert A."/>
            <person name="Wolf J."/>
            <person name="Neumann-Schaal M."/>
            <person name="Muesken M."/>
            <person name="Overmann J."/>
        </authorList>
    </citation>
    <scope>NUCLEOTIDE SEQUENCE</scope>
    <source>
        <strain evidence="9">AEG42_29</strain>
    </source>
</reference>
<feature type="transmembrane region" description="Helical" evidence="7">
    <location>
        <begin position="630"/>
        <end position="649"/>
    </location>
</feature>
<dbReference type="GO" id="GO:0033573">
    <property type="term" value="C:high-affinity iron permease complex"/>
    <property type="evidence" value="ECO:0007669"/>
    <property type="project" value="InterPro"/>
</dbReference>
<name>A0AAU7ARJ8_9ACTN</name>
<dbReference type="PANTHER" id="PTHR31632">
    <property type="entry name" value="IRON TRANSPORTER FTH1"/>
    <property type="match status" value="1"/>
</dbReference>
<feature type="transmembrane region" description="Helical" evidence="7">
    <location>
        <begin position="528"/>
        <end position="545"/>
    </location>
</feature>